<dbReference type="InterPro" id="IPR036520">
    <property type="entry name" value="UPF0759_sf"/>
</dbReference>
<dbReference type="InterPro" id="IPR002763">
    <property type="entry name" value="DUF72"/>
</dbReference>
<dbReference type="SUPFAM" id="SSF117396">
    <property type="entry name" value="TM1631-like"/>
    <property type="match status" value="1"/>
</dbReference>
<dbReference type="PANTHER" id="PTHR30348:SF13">
    <property type="entry name" value="UPF0759 PROTEIN YUNF"/>
    <property type="match status" value="1"/>
</dbReference>
<reference evidence="1 2" key="1">
    <citation type="journal article" date="2015" name="Genome Announc.">
        <title>Expanding the biotechnology potential of lactobacilli through comparative genomics of 213 strains and associated genera.</title>
        <authorList>
            <person name="Sun Z."/>
            <person name="Harris H.M."/>
            <person name="McCann A."/>
            <person name="Guo C."/>
            <person name="Argimon S."/>
            <person name="Zhang W."/>
            <person name="Yang X."/>
            <person name="Jeffery I.B."/>
            <person name="Cooney J.C."/>
            <person name="Kagawa T.F."/>
            <person name="Liu W."/>
            <person name="Song Y."/>
            <person name="Salvetti E."/>
            <person name="Wrobel A."/>
            <person name="Rasinkangas P."/>
            <person name="Parkhill J."/>
            <person name="Rea M.C."/>
            <person name="O'Sullivan O."/>
            <person name="Ritari J."/>
            <person name="Douillard F.P."/>
            <person name="Paul Ross R."/>
            <person name="Yang R."/>
            <person name="Briner A.E."/>
            <person name="Felis G.E."/>
            <person name="de Vos W.M."/>
            <person name="Barrangou R."/>
            <person name="Klaenhammer T.R."/>
            <person name="Caufield P.W."/>
            <person name="Cui Y."/>
            <person name="Zhang H."/>
            <person name="O'Toole P.W."/>
        </authorList>
    </citation>
    <scope>NUCLEOTIDE SEQUENCE [LARGE SCALE GENOMIC DNA]</scope>
    <source>
        <strain evidence="1 2">DSM 23829</strain>
    </source>
</reference>
<dbReference type="STRING" id="1423781.FD06_GL001232"/>
<comment type="caution">
    <text evidence="1">The sequence shown here is derived from an EMBL/GenBank/DDBJ whole genome shotgun (WGS) entry which is preliminary data.</text>
</comment>
<dbReference type="OrthoDB" id="9780310at2"/>
<protein>
    <recommendedName>
        <fullName evidence="3">DUF72 domain-containing protein</fullName>
    </recommendedName>
</protein>
<sequence>MITIGLTTWSEHPILNDGNMPVSLNAYAAYFPTVEIDNSFYGVPRVSVVIDWVKKVPSSFQFIIKANQFMTKHDLRGSHEISTLARHSTFDNFVHSIEPLISSNKLKTILFQFPPFFNLNRENLDYLFDIRKLMPHLPITVEFRNSSWYHKNNRLITTKTLRQLNFTEVIVDEPHSLNTGVPFYPVITNSNLTMIRLHGRNNQGWNNRSKNWRKERTLYRYSDEELSNLAKIIDKLDKKSKEVCIIFNNNSGKDAAPNALKLIDILNLHFKGLSDRQLSLF</sequence>
<dbReference type="Pfam" id="PF01904">
    <property type="entry name" value="DUF72"/>
    <property type="match status" value="1"/>
</dbReference>
<dbReference type="Gene3D" id="3.20.20.410">
    <property type="entry name" value="Protein of unknown function UPF0759"/>
    <property type="match status" value="1"/>
</dbReference>
<organism evidence="1 2">
    <name type="scientific">Apilactobacillus ozensis DSM 23829 = JCM 17196</name>
    <dbReference type="NCBI Taxonomy" id="1423781"/>
    <lineage>
        <taxon>Bacteria</taxon>
        <taxon>Bacillati</taxon>
        <taxon>Bacillota</taxon>
        <taxon>Bacilli</taxon>
        <taxon>Lactobacillales</taxon>
        <taxon>Lactobacillaceae</taxon>
        <taxon>Apilactobacillus</taxon>
    </lineage>
</organism>
<dbReference type="AlphaFoldDB" id="A0A0R2B0H6"/>
<dbReference type="Proteomes" id="UP000052012">
    <property type="component" value="Unassembled WGS sequence"/>
</dbReference>
<proteinExistence type="predicted"/>
<keyword evidence="2" id="KW-1185">Reference proteome</keyword>
<evidence type="ECO:0000313" key="1">
    <source>
        <dbReference type="EMBL" id="KRM69350.1"/>
    </source>
</evidence>
<gene>
    <name evidence="1" type="ORF">FD06_GL001232</name>
</gene>
<name>A0A0R2B0H6_9LACO</name>
<dbReference type="RefSeq" id="WP_056965752.1">
    <property type="nucleotide sequence ID" value="NZ_AYYQ01000005.1"/>
</dbReference>
<evidence type="ECO:0008006" key="3">
    <source>
        <dbReference type="Google" id="ProtNLM"/>
    </source>
</evidence>
<dbReference type="PATRIC" id="fig|1423781.4.peg.1276"/>
<dbReference type="PANTHER" id="PTHR30348">
    <property type="entry name" value="UNCHARACTERIZED PROTEIN YECE"/>
    <property type="match status" value="1"/>
</dbReference>
<evidence type="ECO:0000313" key="2">
    <source>
        <dbReference type="Proteomes" id="UP000052012"/>
    </source>
</evidence>
<dbReference type="EMBL" id="AYYQ01000005">
    <property type="protein sequence ID" value="KRM69350.1"/>
    <property type="molecule type" value="Genomic_DNA"/>
</dbReference>
<accession>A0A0R2B0H6</accession>